<feature type="transmembrane region" description="Helical" evidence="7">
    <location>
        <begin position="425"/>
        <end position="445"/>
    </location>
</feature>
<comment type="caution">
    <text evidence="10">The sequence shown here is derived from an EMBL/GenBank/DDBJ whole genome shotgun (WGS) entry which is preliminary data.</text>
</comment>
<dbReference type="Pfam" id="PF12704">
    <property type="entry name" value="MacB_PCD"/>
    <property type="match status" value="2"/>
</dbReference>
<accession>A0A4Q0SZC2</accession>
<comment type="similarity">
    <text evidence="6">Belongs to the ABC-4 integral membrane protein family.</text>
</comment>
<dbReference type="RefSeq" id="WP_128915309.1">
    <property type="nucleotide sequence ID" value="NZ_RDSM01000004.1"/>
</dbReference>
<evidence type="ECO:0000313" key="10">
    <source>
        <dbReference type="EMBL" id="RXH54426.1"/>
    </source>
</evidence>
<dbReference type="GO" id="GO:0005886">
    <property type="term" value="C:plasma membrane"/>
    <property type="evidence" value="ECO:0007669"/>
    <property type="project" value="UniProtKB-SubCell"/>
</dbReference>
<feature type="transmembrane region" description="Helical" evidence="7">
    <location>
        <begin position="733"/>
        <end position="756"/>
    </location>
</feature>
<evidence type="ECO:0000256" key="1">
    <source>
        <dbReference type="ARBA" id="ARBA00004651"/>
    </source>
</evidence>
<dbReference type="PANTHER" id="PTHR30572:SF4">
    <property type="entry name" value="ABC TRANSPORTER PERMEASE YTRF"/>
    <property type="match status" value="1"/>
</dbReference>
<proteinExistence type="inferred from homology"/>
<keyword evidence="5 7" id="KW-0472">Membrane</keyword>
<feature type="domain" description="ABC3 transporter permease C-terminal" evidence="8">
    <location>
        <begin position="285"/>
        <end position="404"/>
    </location>
</feature>
<feature type="transmembrane region" description="Helical" evidence="7">
    <location>
        <begin position="330"/>
        <end position="352"/>
    </location>
</feature>
<feature type="transmembrane region" description="Helical" evidence="7">
    <location>
        <begin position="776"/>
        <end position="797"/>
    </location>
</feature>
<reference evidence="10 11" key="1">
    <citation type="submission" date="2018-11" db="EMBL/GenBank/DDBJ databases">
        <authorList>
            <person name="Mardanov A.V."/>
            <person name="Ravin N.V."/>
            <person name="Dedysh S.N."/>
        </authorList>
    </citation>
    <scope>NUCLEOTIDE SEQUENCE [LARGE SCALE GENOMIC DNA]</scope>
    <source>
        <strain evidence="10 11">AF10</strain>
    </source>
</reference>
<dbReference type="OrthoDB" id="100065at2"/>
<dbReference type="GO" id="GO:0022857">
    <property type="term" value="F:transmembrane transporter activity"/>
    <property type="evidence" value="ECO:0007669"/>
    <property type="project" value="TreeGrafter"/>
</dbReference>
<dbReference type="PANTHER" id="PTHR30572">
    <property type="entry name" value="MEMBRANE COMPONENT OF TRANSPORTER-RELATED"/>
    <property type="match status" value="1"/>
</dbReference>
<protein>
    <recommendedName>
        <fullName evidence="12">Permease</fullName>
    </recommendedName>
</protein>
<dbReference type="InterPro" id="IPR050250">
    <property type="entry name" value="Macrolide_Exporter_MacB"/>
</dbReference>
<evidence type="ECO:0008006" key="12">
    <source>
        <dbReference type="Google" id="ProtNLM"/>
    </source>
</evidence>
<feature type="domain" description="MacB-like periplasmic core" evidence="9">
    <location>
        <begin position="23"/>
        <end position="241"/>
    </location>
</feature>
<name>A0A4Q0SZC2_9BACT</name>
<dbReference type="Pfam" id="PF02687">
    <property type="entry name" value="FtsX"/>
    <property type="match status" value="2"/>
</dbReference>
<dbReference type="AlphaFoldDB" id="A0A4Q0SZC2"/>
<keyword evidence="11" id="KW-1185">Reference proteome</keyword>
<dbReference type="InterPro" id="IPR017800">
    <property type="entry name" value="ADOP"/>
</dbReference>
<keyword evidence="4 7" id="KW-1133">Transmembrane helix</keyword>
<feature type="transmembrane region" description="Helical" evidence="7">
    <location>
        <begin position="278"/>
        <end position="303"/>
    </location>
</feature>
<evidence type="ECO:0000256" key="2">
    <source>
        <dbReference type="ARBA" id="ARBA00022475"/>
    </source>
</evidence>
<organism evidence="10 11">
    <name type="scientific">Granulicella sibirica</name>
    <dbReference type="NCBI Taxonomy" id="2479048"/>
    <lineage>
        <taxon>Bacteria</taxon>
        <taxon>Pseudomonadati</taxon>
        <taxon>Acidobacteriota</taxon>
        <taxon>Terriglobia</taxon>
        <taxon>Terriglobales</taxon>
        <taxon>Acidobacteriaceae</taxon>
        <taxon>Granulicella</taxon>
    </lineage>
</organism>
<comment type="subcellular location">
    <subcellularLocation>
        <location evidence="1">Cell membrane</location>
        <topology evidence="1">Multi-pass membrane protein</topology>
    </subcellularLocation>
</comment>
<feature type="domain" description="ABC3 transporter permease C-terminal" evidence="8">
    <location>
        <begin position="692"/>
        <end position="805"/>
    </location>
</feature>
<feature type="transmembrane region" description="Helical" evidence="7">
    <location>
        <begin position="688"/>
        <end position="713"/>
    </location>
</feature>
<evidence type="ECO:0000256" key="3">
    <source>
        <dbReference type="ARBA" id="ARBA00022692"/>
    </source>
</evidence>
<evidence type="ECO:0000259" key="9">
    <source>
        <dbReference type="Pfam" id="PF12704"/>
    </source>
</evidence>
<dbReference type="InterPro" id="IPR025857">
    <property type="entry name" value="MacB_PCD"/>
</dbReference>
<evidence type="ECO:0000256" key="6">
    <source>
        <dbReference type="ARBA" id="ARBA00038076"/>
    </source>
</evidence>
<evidence type="ECO:0000313" key="11">
    <source>
        <dbReference type="Proteomes" id="UP000289437"/>
    </source>
</evidence>
<evidence type="ECO:0000256" key="4">
    <source>
        <dbReference type="ARBA" id="ARBA00022989"/>
    </source>
</evidence>
<gene>
    <name evidence="10" type="ORF">GRAN_4722</name>
</gene>
<dbReference type="NCBIfam" id="TIGR03434">
    <property type="entry name" value="ADOP"/>
    <property type="match status" value="1"/>
</dbReference>
<feature type="domain" description="MacB-like periplasmic core" evidence="9">
    <location>
        <begin position="432"/>
        <end position="648"/>
    </location>
</feature>
<feature type="transmembrane region" description="Helical" evidence="7">
    <location>
        <begin position="21"/>
        <end position="47"/>
    </location>
</feature>
<reference evidence="11" key="2">
    <citation type="submission" date="2019-02" db="EMBL/GenBank/DDBJ databases">
        <title>Granulicella sibirica sp. nov., a psychrotolerant acidobacterium isolated from an organic soil layer in forested tundra, West Siberia.</title>
        <authorList>
            <person name="Oshkin I.Y."/>
            <person name="Kulichevskaya I.S."/>
            <person name="Rijpstra W.I.C."/>
            <person name="Sinninghe Damste J.S."/>
            <person name="Rakitin A.L."/>
            <person name="Ravin N.V."/>
            <person name="Dedysh S.N."/>
        </authorList>
    </citation>
    <scope>NUCLEOTIDE SEQUENCE [LARGE SCALE GENOMIC DNA]</scope>
    <source>
        <strain evidence="11">AF10</strain>
    </source>
</reference>
<dbReference type="InterPro" id="IPR003838">
    <property type="entry name" value="ABC3_permease_C"/>
</dbReference>
<evidence type="ECO:0000256" key="5">
    <source>
        <dbReference type="ARBA" id="ARBA00023136"/>
    </source>
</evidence>
<feature type="transmembrane region" description="Helical" evidence="7">
    <location>
        <begin position="372"/>
        <end position="393"/>
    </location>
</feature>
<dbReference type="EMBL" id="RDSM01000004">
    <property type="protein sequence ID" value="RXH54426.1"/>
    <property type="molecule type" value="Genomic_DNA"/>
</dbReference>
<sequence length="812" mass="87100">MNTLFQDVRFALRQMRRSPGFAATAVLILALGITANVVVFAVLQAMILEPLDLPRADRVFTFAPHVSGYPVFSYPEVRDVREGSTVFSAVAAEAMQVFGLEFDGSTEPVWGSEVSGQYFEALGIQPFLGRFITPSDDDHPGASEALVISWNAWKTRFNANPKVIGKVVRIDKHPYTIVGVVPESFRGTQKFLQTDLFVPMANQASFEGVSWLEDRTNKMVFPIARIKDGITREQAQSALDTLAARIARQNPKEEDGLQYKLAPPGLIGDFVRGAASRFLSGIMGLAGIVLLAACANLGGLFAARTADRARELAIRVAIGSTRWRIVRQMLIEAFLTSILGGAAACVLSWSALNGLARWVPPTDYPVHFQVKPHPSLILVAFLISVAASVLFGLMPLRQIIKTDPSEAIKSGGSQGSGRKWALRDVLLAGQIALCCVTVTAAFVSLRGLSRTLTTEMGFQPKNASLTKFDLSQAAYTSESAAHFQQQLQEKLQHLPGVEAVGYASGTPLADTTSIAVYKEETTDFRTSNEAFEPFSYNISPGYLASAGTTLLAGRDVLPTDTEKTPPVAIVNRQFARSLFHTDNAIGRSFKNHAGVSIQIVGMVADGKYFLTSEDPQEAMYLPIRQQPGFNTSVVVRTHPDATGAAAADMAATVRKIVHNLDPGIAIRSSGAWTSQLAFSFFPAQVATVALSLFGAFGLLLSIAGTFGLASYSVSKRMRELSIRRALGAQAKQIVSAALGRMLLLIGAGSALGLALGLAGSGLLSHIVYQASAQDPLVLTAVALTLLLTGIISIIAPVRRALHADPANLLREE</sequence>
<dbReference type="Proteomes" id="UP000289437">
    <property type="component" value="Unassembled WGS sequence"/>
</dbReference>
<keyword evidence="3 7" id="KW-0812">Transmembrane</keyword>
<keyword evidence="2" id="KW-1003">Cell membrane</keyword>
<evidence type="ECO:0000259" key="8">
    <source>
        <dbReference type="Pfam" id="PF02687"/>
    </source>
</evidence>
<evidence type="ECO:0000256" key="7">
    <source>
        <dbReference type="SAM" id="Phobius"/>
    </source>
</evidence>